<organism evidence="7 8">
    <name type="scientific">Beta vulgaris subsp. vulgaris</name>
    <name type="common">Beet</name>
    <dbReference type="NCBI Taxonomy" id="3555"/>
    <lineage>
        <taxon>Eukaryota</taxon>
        <taxon>Viridiplantae</taxon>
        <taxon>Streptophyta</taxon>
        <taxon>Embryophyta</taxon>
        <taxon>Tracheophyta</taxon>
        <taxon>Spermatophyta</taxon>
        <taxon>Magnoliopsida</taxon>
        <taxon>eudicotyledons</taxon>
        <taxon>Gunneridae</taxon>
        <taxon>Pentapetalae</taxon>
        <taxon>Caryophyllales</taxon>
        <taxon>Chenopodiaceae</taxon>
        <taxon>Betoideae</taxon>
        <taxon>Beta</taxon>
    </lineage>
</organism>
<sequence length="448" mass="49881">MQSWVNMFASYILWLMMVYLTDVWGLELVHAAGIINIWMGLIKILPIVFAHLADAYLGNFLVVLFSSLSSMIGLGLIWMSTPPVLGKSNGNCTQYRPECIGEKQQQLFYTGLALTALGIAAHSACYAPLAREQVEQTGTSKKVGCRSNLVALAALLIAAFVKPWATLFGICAILSLVSFLVCLILSVISCSKNPVTRPQGSPLTTIFRVLFAASSKSFVPQPHDTNDLYEKLDPNQEELPHTKSLRCLDKAAIIKAEPALEQQEMKRWRLCKVTEIEETKIFIRTIPIWMTFIVSGFISSLGATYFLEQANSLDPRVGSAKAPLILFLWFYDHFKRSFTAVFLMMFSISGRYIPRIGIIVAMVYAILSCIAAAKIETRRLGVVRSHGLIDRPDERVPMTIFWLLPQFALLGGLDGIHRLCAYAFSFDQAPTSMIKYFSLFAKGFFGLG</sequence>
<dbReference type="InterPro" id="IPR036259">
    <property type="entry name" value="MFS_trans_sf"/>
</dbReference>
<feature type="transmembrane region" description="Helical" evidence="6">
    <location>
        <begin position="107"/>
        <end position="131"/>
    </location>
</feature>
<evidence type="ECO:0000313" key="8">
    <source>
        <dbReference type="Proteomes" id="UP000035740"/>
    </source>
</evidence>
<comment type="subcellular location">
    <subcellularLocation>
        <location evidence="1">Membrane</location>
        <topology evidence="1">Multi-pass membrane protein</topology>
    </subcellularLocation>
</comment>
<dbReference type="Gene3D" id="1.20.1250.20">
    <property type="entry name" value="MFS general substrate transporter like domains"/>
    <property type="match status" value="1"/>
</dbReference>
<evidence type="ECO:0000256" key="1">
    <source>
        <dbReference type="ARBA" id="ARBA00004141"/>
    </source>
</evidence>
<name>A0A0J8EMK5_BETVV</name>
<evidence type="ECO:0000256" key="2">
    <source>
        <dbReference type="ARBA" id="ARBA00005982"/>
    </source>
</evidence>
<dbReference type="Proteomes" id="UP000035740">
    <property type="component" value="Chromosome 8"/>
</dbReference>
<proteinExistence type="inferred from homology"/>
<keyword evidence="5 6" id="KW-0472">Membrane</keyword>
<feature type="transmembrane region" description="Helical" evidence="6">
    <location>
        <begin position="143"/>
        <end position="161"/>
    </location>
</feature>
<evidence type="ECO:0000256" key="3">
    <source>
        <dbReference type="ARBA" id="ARBA00022692"/>
    </source>
</evidence>
<accession>A0A0J8EMK5</accession>
<keyword evidence="8" id="KW-1185">Reference proteome</keyword>
<dbReference type="AlphaFoldDB" id="A0A0J8EMK5"/>
<gene>
    <name evidence="7" type="ORF">BVRB_8g185150</name>
</gene>
<feature type="transmembrane region" description="Helical" evidence="6">
    <location>
        <begin position="167"/>
        <end position="188"/>
    </location>
</feature>
<dbReference type="SUPFAM" id="SSF103473">
    <property type="entry name" value="MFS general substrate transporter"/>
    <property type="match status" value="1"/>
</dbReference>
<feature type="transmembrane region" description="Helical" evidence="6">
    <location>
        <begin position="286"/>
        <end position="307"/>
    </location>
</feature>
<dbReference type="OMA" id="SITWANI"/>
<feature type="transmembrane region" description="Helical" evidence="6">
    <location>
        <begin position="7"/>
        <end position="26"/>
    </location>
</feature>
<comment type="similarity">
    <text evidence="2">Belongs to the major facilitator superfamily. Proton-dependent oligopeptide transporter (POT/PTR) (TC 2.A.17) family.</text>
</comment>
<dbReference type="Gramene" id="KMT04221">
    <property type="protein sequence ID" value="KMT04221"/>
    <property type="gene ID" value="BVRB_8g185150"/>
</dbReference>
<feature type="transmembrane region" description="Helical" evidence="6">
    <location>
        <begin position="32"/>
        <end position="53"/>
    </location>
</feature>
<feature type="transmembrane region" description="Helical" evidence="6">
    <location>
        <begin position="352"/>
        <end position="375"/>
    </location>
</feature>
<feature type="transmembrane region" description="Helical" evidence="6">
    <location>
        <begin position="60"/>
        <end position="79"/>
    </location>
</feature>
<dbReference type="GO" id="GO:0016020">
    <property type="term" value="C:membrane"/>
    <property type="evidence" value="ECO:0007669"/>
    <property type="project" value="UniProtKB-SubCell"/>
</dbReference>
<dbReference type="InterPro" id="IPR000109">
    <property type="entry name" value="POT_fam"/>
</dbReference>
<dbReference type="GO" id="GO:0022857">
    <property type="term" value="F:transmembrane transporter activity"/>
    <property type="evidence" value="ECO:0007669"/>
    <property type="project" value="InterPro"/>
</dbReference>
<dbReference type="EMBL" id="KQ090157">
    <property type="protein sequence ID" value="KMT04221.1"/>
    <property type="molecule type" value="Genomic_DNA"/>
</dbReference>
<dbReference type="Pfam" id="PF00854">
    <property type="entry name" value="PTR2"/>
    <property type="match status" value="1"/>
</dbReference>
<evidence type="ECO:0000256" key="5">
    <source>
        <dbReference type="ARBA" id="ARBA00023136"/>
    </source>
</evidence>
<evidence type="ECO:0000256" key="4">
    <source>
        <dbReference type="ARBA" id="ARBA00022989"/>
    </source>
</evidence>
<dbReference type="PANTHER" id="PTHR11654">
    <property type="entry name" value="OLIGOPEPTIDE TRANSPORTER-RELATED"/>
    <property type="match status" value="1"/>
</dbReference>
<evidence type="ECO:0000313" key="7">
    <source>
        <dbReference type="EMBL" id="KMT04221.1"/>
    </source>
</evidence>
<keyword evidence="3 6" id="KW-0812">Transmembrane</keyword>
<dbReference type="OrthoDB" id="1181826at2759"/>
<protein>
    <recommendedName>
        <fullName evidence="9">Protein NRT1/ PTR FAMILY 5.5-like</fullName>
    </recommendedName>
</protein>
<evidence type="ECO:0000256" key="6">
    <source>
        <dbReference type="SAM" id="Phobius"/>
    </source>
</evidence>
<evidence type="ECO:0008006" key="9">
    <source>
        <dbReference type="Google" id="ProtNLM"/>
    </source>
</evidence>
<keyword evidence="4 6" id="KW-1133">Transmembrane helix</keyword>
<reference evidence="7 8" key="1">
    <citation type="journal article" date="2014" name="Nature">
        <title>The genome of the recently domesticated crop plant sugar beet (Beta vulgaris).</title>
        <authorList>
            <person name="Dohm J.C."/>
            <person name="Minoche A.E."/>
            <person name="Holtgrawe D."/>
            <person name="Capella-Gutierrez S."/>
            <person name="Zakrzewski F."/>
            <person name="Tafer H."/>
            <person name="Rupp O."/>
            <person name="Sorensen T.R."/>
            <person name="Stracke R."/>
            <person name="Reinhardt R."/>
            <person name="Goesmann A."/>
            <person name="Kraft T."/>
            <person name="Schulz B."/>
            <person name="Stadler P.F."/>
            <person name="Schmidt T."/>
            <person name="Gabaldon T."/>
            <person name="Lehrach H."/>
            <person name="Weisshaar B."/>
            <person name="Himmelbauer H."/>
        </authorList>
    </citation>
    <scope>NUCLEOTIDE SEQUENCE [LARGE SCALE GENOMIC DNA]</scope>
    <source>
        <tissue evidence="7">Taproot</tissue>
    </source>
</reference>